<dbReference type="Gene3D" id="1.10.472.10">
    <property type="entry name" value="Cyclin-like"/>
    <property type="match status" value="1"/>
</dbReference>
<dbReference type="EMBL" id="JAWJWF010000002">
    <property type="protein sequence ID" value="KAK6637705.1"/>
    <property type="molecule type" value="Genomic_DNA"/>
</dbReference>
<organism evidence="1 2">
    <name type="scientific">Polyplax serrata</name>
    <name type="common">Common mouse louse</name>
    <dbReference type="NCBI Taxonomy" id="468196"/>
    <lineage>
        <taxon>Eukaryota</taxon>
        <taxon>Metazoa</taxon>
        <taxon>Ecdysozoa</taxon>
        <taxon>Arthropoda</taxon>
        <taxon>Hexapoda</taxon>
        <taxon>Insecta</taxon>
        <taxon>Pterygota</taxon>
        <taxon>Neoptera</taxon>
        <taxon>Paraneoptera</taxon>
        <taxon>Psocodea</taxon>
        <taxon>Troctomorpha</taxon>
        <taxon>Phthiraptera</taxon>
        <taxon>Anoplura</taxon>
        <taxon>Polyplacidae</taxon>
        <taxon>Polyplax</taxon>
    </lineage>
</organism>
<proteinExistence type="predicted"/>
<protein>
    <submittedName>
        <fullName evidence="1">Uncharacterized protein</fullName>
    </submittedName>
</protein>
<name>A0ABR1BBU6_POLSC</name>
<reference evidence="1 2" key="1">
    <citation type="submission" date="2023-09" db="EMBL/GenBank/DDBJ databases">
        <title>Genomes of two closely related lineages of the louse Polyplax serrata with different host specificities.</title>
        <authorList>
            <person name="Martinu J."/>
            <person name="Tarabai H."/>
            <person name="Stefka J."/>
            <person name="Hypsa V."/>
        </authorList>
    </citation>
    <scope>NUCLEOTIDE SEQUENCE [LARGE SCALE GENOMIC DNA]</scope>
    <source>
        <strain evidence="1">98ZLc_SE</strain>
    </source>
</reference>
<evidence type="ECO:0000313" key="1">
    <source>
        <dbReference type="EMBL" id="KAK6637705.1"/>
    </source>
</evidence>
<dbReference type="Proteomes" id="UP001359485">
    <property type="component" value="Unassembled WGS sequence"/>
</dbReference>
<keyword evidence="2" id="KW-1185">Reference proteome</keyword>
<comment type="caution">
    <text evidence="1">The sequence shown here is derived from an EMBL/GenBank/DDBJ whole genome shotgun (WGS) entry which is preliminary data.</text>
</comment>
<evidence type="ECO:0000313" key="2">
    <source>
        <dbReference type="Proteomes" id="UP001359485"/>
    </source>
</evidence>
<sequence length="173" mass="20050">MDGQKGSHGLFLDEEHDYYVCGVNERANKTVSWLLVWERKPGFRYLSLVNKLRKVVQITVKVEDVSSHEKGEKVVSEVDWELLILSKLQWNIAAVTGFDYIDHILDRVPWGMENPLIRRHASTLVGICYTGRNLTYCFATAHLSFPRKSALSWINRKSMLRREGQKEREACIL</sequence>
<accession>A0ABR1BBU6</accession>
<gene>
    <name evidence="1" type="ORF">RUM44_008127</name>
</gene>